<dbReference type="GO" id="GO:0046872">
    <property type="term" value="F:metal ion binding"/>
    <property type="evidence" value="ECO:0007669"/>
    <property type="project" value="UniProtKB-KW"/>
</dbReference>
<evidence type="ECO:0000313" key="7">
    <source>
        <dbReference type="EMBL" id="MBD1389148.1"/>
    </source>
</evidence>
<evidence type="ECO:0000256" key="2">
    <source>
        <dbReference type="ARBA" id="ARBA00022723"/>
    </source>
</evidence>
<name>A0A8J6UIU8_9GAMM</name>
<dbReference type="PRINTS" id="PR00502">
    <property type="entry name" value="NUDIXFAMILY"/>
</dbReference>
<dbReference type="InterPro" id="IPR000086">
    <property type="entry name" value="NUDIX_hydrolase_dom"/>
</dbReference>
<gene>
    <name evidence="7" type="ORF">IC617_06885</name>
</gene>
<evidence type="ECO:0000259" key="6">
    <source>
        <dbReference type="PROSITE" id="PS51462"/>
    </source>
</evidence>
<evidence type="ECO:0000256" key="3">
    <source>
        <dbReference type="ARBA" id="ARBA00022801"/>
    </source>
</evidence>
<feature type="domain" description="Nudix hydrolase" evidence="6">
    <location>
        <begin position="35"/>
        <end position="168"/>
    </location>
</feature>
<sequence length="170" mass="19322">MTDFSPTYCPQCGKATFARKHGTCYVCQSCQFEYYHNTAAAVAGLIEWQGKILLTRRAKEPFAGRLDLPGGFIDPAESLEQGLSREIFEELGIHINDWRYVASGANQYVYKNVRYNTLNSLFVAKLNDQPQLTLQTSEIIETVWADKSHFDPNELAFASLQRLVQAYLQE</sequence>
<dbReference type="SUPFAM" id="SSF55811">
    <property type="entry name" value="Nudix"/>
    <property type="match status" value="1"/>
</dbReference>
<dbReference type="Pfam" id="PF00293">
    <property type="entry name" value="NUDIX"/>
    <property type="match status" value="1"/>
</dbReference>
<reference evidence="7" key="1">
    <citation type="submission" date="2020-09" db="EMBL/GenBank/DDBJ databases">
        <title>A novel bacterium of genus Neiella, isolated from South China Sea.</title>
        <authorList>
            <person name="Huang H."/>
            <person name="Mo K."/>
            <person name="Hu Y."/>
        </authorList>
    </citation>
    <scope>NUCLEOTIDE SEQUENCE</scope>
    <source>
        <strain evidence="7">HB171785</strain>
    </source>
</reference>
<dbReference type="GO" id="GO:0006742">
    <property type="term" value="P:NADP+ catabolic process"/>
    <property type="evidence" value="ECO:0007669"/>
    <property type="project" value="TreeGrafter"/>
</dbReference>
<keyword evidence="3 5" id="KW-0378">Hydrolase</keyword>
<dbReference type="CDD" id="cd04681">
    <property type="entry name" value="NUDIX_Hydrolase"/>
    <property type="match status" value="1"/>
</dbReference>
<keyword evidence="4" id="KW-0460">Magnesium</keyword>
<dbReference type="InterPro" id="IPR020476">
    <property type="entry name" value="Nudix_hydrolase"/>
</dbReference>
<dbReference type="InterPro" id="IPR020084">
    <property type="entry name" value="NUDIX_hydrolase_CS"/>
</dbReference>
<dbReference type="GO" id="GO:0005829">
    <property type="term" value="C:cytosol"/>
    <property type="evidence" value="ECO:0007669"/>
    <property type="project" value="TreeGrafter"/>
</dbReference>
<dbReference type="EMBL" id="JACXAF010000007">
    <property type="protein sequence ID" value="MBD1389148.1"/>
    <property type="molecule type" value="Genomic_DNA"/>
</dbReference>
<keyword evidence="2" id="KW-0479">Metal-binding</keyword>
<dbReference type="AlphaFoldDB" id="A0A8J6UIU8"/>
<dbReference type="PANTHER" id="PTHR42904:SF12">
    <property type="entry name" value="ADP-RIBOSE PYROPHOSPHATASE-RELATED"/>
    <property type="match status" value="1"/>
</dbReference>
<evidence type="ECO:0000313" key="8">
    <source>
        <dbReference type="Proteomes" id="UP000638014"/>
    </source>
</evidence>
<dbReference type="RefSeq" id="WP_191144253.1">
    <property type="nucleotide sequence ID" value="NZ_JACXAF010000007.1"/>
</dbReference>
<dbReference type="InterPro" id="IPR015797">
    <property type="entry name" value="NUDIX_hydrolase-like_dom_sf"/>
</dbReference>
<dbReference type="Gene3D" id="3.90.79.10">
    <property type="entry name" value="Nucleoside Triphosphate Pyrophosphohydrolase"/>
    <property type="match status" value="1"/>
</dbReference>
<accession>A0A8J6UIU8</accession>
<dbReference type="GO" id="GO:0019677">
    <property type="term" value="P:NAD+ catabolic process"/>
    <property type="evidence" value="ECO:0007669"/>
    <property type="project" value="TreeGrafter"/>
</dbReference>
<evidence type="ECO:0000256" key="5">
    <source>
        <dbReference type="RuleBase" id="RU003476"/>
    </source>
</evidence>
<dbReference type="InterPro" id="IPR050241">
    <property type="entry name" value="NAD-cap_RNA_hydrolase_NudC"/>
</dbReference>
<organism evidence="7 8">
    <name type="scientific">Neiella litorisoli</name>
    <dbReference type="NCBI Taxonomy" id="2771431"/>
    <lineage>
        <taxon>Bacteria</taxon>
        <taxon>Pseudomonadati</taxon>
        <taxon>Pseudomonadota</taxon>
        <taxon>Gammaproteobacteria</taxon>
        <taxon>Alteromonadales</taxon>
        <taxon>Echinimonadaceae</taxon>
        <taxon>Neiella</taxon>
    </lineage>
</organism>
<comment type="cofactor">
    <cofactor evidence="1">
        <name>Mg(2+)</name>
        <dbReference type="ChEBI" id="CHEBI:18420"/>
    </cofactor>
</comment>
<dbReference type="PROSITE" id="PS51462">
    <property type="entry name" value="NUDIX"/>
    <property type="match status" value="1"/>
</dbReference>
<proteinExistence type="inferred from homology"/>
<dbReference type="Proteomes" id="UP000638014">
    <property type="component" value="Unassembled WGS sequence"/>
</dbReference>
<dbReference type="GO" id="GO:0035529">
    <property type="term" value="F:NADH pyrophosphatase activity"/>
    <property type="evidence" value="ECO:0007669"/>
    <property type="project" value="TreeGrafter"/>
</dbReference>
<evidence type="ECO:0000256" key="1">
    <source>
        <dbReference type="ARBA" id="ARBA00001946"/>
    </source>
</evidence>
<keyword evidence="8" id="KW-1185">Reference proteome</keyword>
<evidence type="ECO:0000256" key="4">
    <source>
        <dbReference type="ARBA" id="ARBA00022842"/>
    </source>
</evidence>
<dbReference type="PROSITE" id="PS00893">
    <property type="entry name" value="NUDIX_BOX"/>
    <property type="match status" value="1"/>
</dbReference>
<comment type="caution">
    <text evidence="7">The sequence shown here is derived from an EMBL/GenBank/DDBJ whole genome shotgun (WGS) entry which is preliminary data.</text>
</comment>
<comment type="similarity">
    <text evidence="5">Belongs to the Nudix hydrolase family.</text>
</comment>
<protein>
    <submittedName>
        <fullName evidence="7">NUDIX domain-containing protein</fullName>
    </submittedName>
</protein>
<dbReference type="PANTHER" id="PTHR42904">
    <property type="entry name" value="NUDIX HYDROLASE, NUDC SUBFAMILY"/>
    <property type="match status" value="1"/>
</dbReference>